<dbReference type="RefSeq" id="XP_028134810.1">
    <property type="nucleotide sequence ID" value="XM_028279009.1"/>
</dbReference>
<dbReference type="Proteomes" id="UP001652700">
    <property type="component" value="Unplaced"/>
</dbReference>
<sequence length="570" mass="65839">MSDQSVSDEFVRNIEDLLVKGKISEVILLFSASENTAKISRCSCELISTLIKHLKDVDTNSELFLNTKKLLNAVIVMSCPEETVLQILEEIEEADSDIKFQALLEPLLLVLSKIRKKKSLFLAWALNAVHKYFLKYAIPEPANLQGKEKMLLDDNDETKAINEIYKTVLGFYEKLNLDFLDDLEFLEETSFMRLKFLIQLLGRPLVYLDVETFDDFKSKARLLSESIIFVIFQLRTDPVSLIDNCFNDSDDDLRISKADLASLYYLVYTEGISIYGTPRVYHPVYFFQKSLFLATTFLKVSHDIVVEKGLKLAMTFLGHLKHIQLPYILLDSDDHEEFCRALSDVIVYNEKESLRKLGLNVYTVYLSSFETRGFYLLIYHLMSIVTHSGLRGYSITLYKNLVVKEFQTQKDPSEFSVYVKGKKLLSLLKRFCTLNEDSDLADLSDEIIASLNFLRYLTIRDTENITGIWDYLPVIDKTYLQVLRRAIEVSRTSYKFQIMEIEKERDLSKKADLDIMVKGESLSQLSKSEKIQRLNQVWTVFDVIDSILSRLQQCIDAGKICLNENKTKQN</sequence>
<dbReference type="PANTHER" id="PTHR15430:SF1">
    <property type="entry name" value="GLOMULIN"/>
    <property type="match status" value="1"/>
</dbReference>
<dbReference type="InterPro" id="IPR019516">
    <property type="entry name" value="Glomulin/ALF4"/>
</dbReference>
<dbReference type="InterPro" id="IPR013877">
    <property type="entry name" value="YAP-bd/ALF4/Glomulin"/>
</dbReference>
<dbReference type="InParanoid" id="A0A6P7FPD6"/>
<accession>A0A6P7FPD6</accession>
<dbReference type="FunCoup" id="A0A6P7FPD6">
    <property type="interactions" value="1172"/>
</dbReference>
<gene>
    <name evidence="3" type="primary">LOC114329793</name>
</gene>
<dbReference type="GO" id="GO:0055105">
    <property type="term" value="F:ubiquitin-protein transferase inhibitor activity"/>
    <property type="evidence" value="ECO:0007669"/>
    <property type="project" value="TreeGrafter"/>
</dbReference>
<evidence type="ECO:0000313" key="3">
    <source>
        <dbReference type="RefSeq" id="XP_028134810.1"/>
    </source>
</evidence>
<reference evidence="1" key="2">
    <citation type="submission" date="2025-05" db="UniProtKB">
        <authorList>
            <consortium name="EnsemblMetazoa"/>
        </authorList>
    </citation>
    <scope>IDENTIFICATION</scope>
</reference>
<dbReference type="GO" id="GO:0005737">
    <property type="term" value="C:cytoplasm"/>
    <property type="evidence" value="ECO:0007669"/>
    <property type="project" value="TreeGrafter"/>
</dbReference>
<protein>
    <submittedName>
        <fullName evidence="3">Glomulin-like isoform X1</fullName>
    </submittedName>
</protein>
<keyword evidence="2" id="KW-1185">Reference proteome</keyword>
<reference evidence="3" key="1">
    <citation type="submission" date="2025-04" db="UniProtKB">
        <authorList>
            <consortium name="RefSeq"/>
        </authorList>
    </citation>
    <scope>IDENTIFICATION</scope>
    <source>
        <tissue evidence="3">Whole insect</tissue>
    </source>
</reference>
<dbReference type="AlphaFoldDB" id="A0A6P7FPD6"/>
<evidence type="ECO:0000313" key="2">
    <source>
        <dbReference type="Proteomes" id="UP001652700"/>
    </source>
</evidence>
<evidence type="ECO:0000313" key="1">
    <source>
        <dbReference type="EnsemblMetazoa" id="XP_050518428.1"/>
    </source>
</evidence>
<dbReference type="OrthoDB" id="619536at2759"/>
<organism evidence="3">
    <name type="scientific">Diabrotica virgifera virgifera</name>
    <name type="common">western corn rootworm</name>
    <dbReference type="NCBI Taxonomy" id="50390"/>
    <lineage>
        <taxon>Eukaryota</taxon>
        <taxon>Metazoa</taxon>
        <taxon>Ecdysozoa</taxon>
        <taxon>Arthropoda</taxon>
        <taxon>Hexapoda</taxon>
        <taxon>Insecta</taxon>
        <taxon>Pterygota</taxon>
        <taxon>Neoptera</taxon>
        <taxon>Endopterygota</taxon>
        <taxon>Coleoptera</taxon>
        <taxon>Polyphaga</taxon>
        <taxon>Cucujiformia</taxon>
        <taxon>Chrysomeloidea</taxon>
        <taxon>Chrysomelidae</taxon>
        <taxon>Galerucinae</taxon>
        <taxon>Diabroticina</taxon>
        <taxon>Diabroticites</taxon>
        <taxon>Diabrotica</taxon>
    </lineage>
</organism>
<dbReference type="Pfam" id="PF08568">
    <property type="entry name" value="Kinetochor_Ybp2"/>
    <property type="match status" value="1"/>
</dbReference>
<name>A0A6P7FPD6_DIAVI</name>
<dbReference type="PANTHER" id="PTHR15430">
    <property type="entry name" value="GLOMULIN"/>
    <property type="match status" value="1"/>
</dbReference>
<proteinExistence type="predicted"/>
<dbReference type="EnsemblMetazoa" id="XM_050662471.1">
    <property type="protein sequence ID" value="XP_050518428.1"/>
    <property type="gene ID" value="LOC126878434"/>
</dbReference>